<comment type="subcellular location">
    <subcellularLocation>
        <location evidence="1">Membrane</location>
        <topology evidence="1">Multi-pass membrane protein</topology>
    </subcellularLocation>
</comment>
<evidence type="ECO:0000313" key="7">
    <source>
        <dbReference type="EMBL" id="CAG5083191.1"/>
    </source>
</evidence>
<organism evidence="7 8">
    <name type="scientific">Parvicella tangerina</name>
    <dbReference type="NCBI Taxonomy" id="2829795"/>
    <lineage>
        <taxon>Bacteria</taxon>
        <taxon>Pseudomonadati</taxon>
        <taxon>Bacteroidota</taxon>
        <taxon>Flavobacteriia</taxon>
        <taxon>Flavobacteriales</taxon>
        <taxon>Parvicellaceae</taxon>
        <taxon>Parvicella</taxon>
    </lineage>
</organism>
<dbReference type="Proteomes" id="UP000683507">
    <property type="component" value="Chromosome"/>
</dbReference>
<evidence type="ECO:0000313" key="8">
    <source>
        <dbReference type="Proteomes" id="UP000683507"/>
    </source>
</evidence>
<dbReference type="AlphaFoldDB" id="A0A916NCI2"/>
<evidence type="ECO:0000256" key="5">
    <source>
        <dbReference type="ARBA" id="ARBA00023136"/>
    </source>
</evidence>
<dbReference type="PANTHER" id="PTHR10057:SF0">
    <property type="entry name" value="TRANSLOCATOR PROTEIN"/>
    <property type="match status" value="1"/>
</dbReference>
<dbReference type="PANTHER" id="PTHR10057">
    <property type="entry name" value="PERIPHERAL-TYPE BENZODIAZEPINE RECEPTOR"/>
    <property type="match status" value="1"/>
</dbReference>
<dbReference type="EMBL" id="OU015584">
    <property type="protein sequence ID" value="CAG5083191.1"/>
    <property type="molecule type" value="Genomic_DNA"/>
</dbReference>
<proteinExistence type="inferred from homology"/>
<feature type="transmembrane region" description="Helical" evidence="6">
    <location>
        <begin position="130"/>
        <end position="150"/>
    </location>
</feature>
<sequence length="152" mass="17548">MVIRFIVFLVINFAALGIGGFFTGSGVTSEWYLNLNKAPWTPPGWVFGAAWTTIMILFSIYLAILWPEIEEKRPLILLFGASWLLNVGWNPLFFHFQDVFIALVTIIGLTAIIIWIMFKYWNEVTYFSLLLLPYIVWLVIATSLNAYIYLKN</sequence>
<accession>A0A916NCI2</accession>
<evidence type="ECO:0000256" key="2">
    <source>
        <dbReference type="ARBA" id="ARBA00007524"/>
    </source>
</evidence>
<keyword evidence="3 6" id="KW-0812">Transmembrane</keyword>
<keyword evidence="5 6" id="KW-0472">Membrane</keyword>
<dbReference type="GO" id="GO:0016020">
    <property type="term" value="C:membrane"/>
    <property type="evidence" value="ECO:0007669"/>
    <property type="project" value="UniProtKB-SubCell"/>
</dbReference>
<feature type="transmembrane region" description="Helical" evidence="6">
    <location>
        <begin position="99"/>
        <end position="118"/>
    </location>
</feature>
<evidence type="ECO:0000256" key="4">
    <source>
        <dbReference type="ARBA" id="ARBA00022989"/>
    </source>
</evidence>
<evidence type="ECO:0000256" key="6">
    <source>
        <dbReference type="SAM" id="Phobius"/>
    </source>
</evidence>
<dbReference type="PIRSF" id="PIRSF005859">
    <property type="entry name" value="PBR"/>
    <property type="match status" value="1"/>
</dbReference>
<feature type="transmembrane region" description="Helical" evidence="6">
    <location>
        <begin position="75"/>
        <end position="93"/>
    </location>
</feature>
<feature type="transmembrane region" description="Helical" evidence="6">
    <location>
        <begin position="44"/>
        <end position="63"/>
    </location>
</feature>
<dbReference type="Gene3D" id="1.20.1260.100">
    <property type="entry name" value="TspO/MBR protein"/>
    <property type="match status" value="1"/>
</dbReference>
<dbReference type="InterPro" id="IPR004307">
    <property type="entry name" value="TspO_MBR"/>
</dbReference>
<name>A0A916NCI2_9FLAO</name>
<evidence type="ECO:0000256" key="1">
    <source>
        <dbReference type="ARBA" id="ARBA00004141"/>
    </source>
</evidence>
<feature type="transmembrane region" description="Helical" evidence="6">
    <location>
        <begin position="5"/>
        <end position="24"/>
    </location>
</feature>
<dbReference type="RefSeq" id="WP_258542333.1">
    <property type="nucleotide sequence ID" value="NZ_OU015584.1"/>
</dbReference>
<evidence type="ECO:0000256" key="3">
    <source>
        <dbReference type="ARBA" id="ARBA00022692"/>
    </source>
</evidence>
<dbReference type="Pfam" id="PF03073">
    <property type="entry name" value="TspO_MBR"/>
    <property type="match status" value="1"/>
</dbReference>
<dbReference type="KEGG" id="ptan:CRYO30217_02117"/>
<dbReference type="FunFam" id="1.20.1260.100:FF:000001">
    <property type="entry name" value="translocator protein 2"/>
    <property type="match status" value="1"/>
</dbReference>
<keyword evidence="8" id="KW-1185">Reference proteome</keyword>
<reference evidence="7" key="1">
    <citation type="submission" date="2021-04" db="EMBL/GenBank/DDBJ databases">
        <authorList>
            <person name="Rodrigo-Torres L."/>
            <person name="Arahal R. D."/>
            <person name="Lucena T."/>
        </authorList>
    </citation>
    <scope>NUCLEOTIDE SEQUENCE</scope>
    <source>
        <strain evidence="7">AS29M-1</strain>
    </source>
</reference>
<dbReference type="InterPro" id="IPR038330">
    <property type="entry name" value="TspO/MBR-related_sf"/>
</dbReference>
<keyword evidence="4 6" id="KW-1133">Transmembrane helix</keyword>
<protein>
    <submittedName>
        <fullName evidence="7">Tryptophan-rich sensory protein</fullName>
    </submittedName>
</protein>
<gene>
    <name evidence="7" type="primary">tspO</name>
    <name evidence="7" type="ORF">CRYO30217_02117</name>
</gene>
<comment type="similarity">
    <text evidence="2">Belongs to the TspO/BZRP family.</text>
</comment>
<dbReference type="GO" id="GO:0033013">
    <property type="term" value="P:tetrapyrrole metabolic process"/>
    <property type="evidence" value="ECO:0007669"/>
    <property type="project" value="UniProtKB-ARBA"/>
</dbReference>
<dbReference type="CDD" id="cd15904">
    <property type="entry name" value="TSPO_MBR"/>
    <property type="match status" value="1"/>
</dbReference>